<evidence type="ECO:0000313" key="3">
    <source>
        <dbReference type="Proteomes" id="UP000581688"/>
    </source>
</evidence>
<protein>
    <submittedName>
        <fullName evidence="2">Uncharacterized protein YggT (Ycf19 family)</fullName>
    </submittedName>
</protein>
<evidence type="ECO:0000256" key="1">
    <source>
        <dbReference type="SAM" id="Phobius"/>
    </source>
</evidence>
<dbReference type="Proteomes" id="UP000581688">
    <property type="component" value="Unassembled WGS sequence"/>
</dbReference>
<dbReference type="EMBL" id="JACHGH010000008">
    <property type="protein sequence ID" value="MBB6454245.1"/>
    <property type="molecule type" value="Genomic_DNA"/>
</dbReference>
<keyword evidence="1" id="KW-1133">Transmembrane helix</keyword>
<keyword evidence="1" id="KW-0812">Transmembrane</keyword>
<dbReference type="GO" id="GO:0016020">
    <property type="term" value="C:membrane"/>
    <property type="evidence" value="ECO:0007669"/>
    <property type="project" value="InterPro"/>
</dbReference>
<gene>
    <name evidence="2" type="ORF">HNQ94_002720</name>
</gene>
<feature type="transmembrane region" description="Helical" evidence="1">
    <location>
        <begin position="7"/>
        <end position="28"/>
    </location>
</feature>
<dbReference type="InterPro" id="IPR003425">
    <property type="entry name" value="CCB3/YggT"/>
</dbReference>
<feature type="transmembrane region" description="Helical" evidence="1">
    <location>
        <begin position="67"/>
        <end position="87"/>
    </location>
</feature>
<keyword evidence="3" id="KW-1185">Reference proteome</keyword>
<accession>A0A841Q792</accession>
<reference evidence="2 3" key="1">
    <citation type="submission" date="2020-08" db="EMBL/GenBank/DDBJ databases">
        <title>Genomic Encyclopedia of Type Strains, Phase IV (KMG-IV): sequencing the most valuable type-strain genomes for metagenomic binning, comparative biology and taxonomic classification.</title>
        <authorList>
            <person name="Goeker M."/>
        </authorList>
    </citation>
    <scope>NUCLEOTIDE SEQUENCE [LARGE SCALE GENOMIC DNA]</scope>
    <source>
        <strain evidence="2 3">DSM 19612</strain>
    </source>
</reference>
<name>A0A841Q792_9BACI</name>
<comment type="caution">
    <text evidence="2">The sequence shown here is derived from an EMBL/GenBank/DDBJ whole genome shotgun (WGS) entry which is preliminary data.</text>
</comment>
<dbReference type="Pfam" id="PF02325">
    <property type="entry name" value="CCB3_YggT"/>
    <property type="match status" value="1"/>
</dbReference>
<sequence length="96" mass="10964">MTRKPILIYVINVIFGIAQLILGLRIILRLFGANQAAPFVQWIYETSSPLLYPFEEIFPTHSLDGTFVIEFSALFAVLIYSLAGYFLTRAVLFFNK</sequence>
<dbReference type="AlphaFoldDB" id="A0A841Q792"/>
<proteinExistence type="predicted"/>
<dbReference type="RefSeq" id="WP_174494690.1">
    <property type="nucleotide sequence ID" value="NZ_CADDWK010000001.1"/>
</dbReference>
<organism evidence="2 3">
    <name type="scientific">Salirhabdus euzebyi</name>
    <dbReference type="NCBI Taxonomy" id="394506"/>
    <lineage>
        <taxon>Bacteria</taxon>
        <taxon>Bacillati</taxon>
        <taxon>Bacillota</taxon>
        <taxon>Bacilli</taxon>
        <taxon>Bacillales</taxon>
        <taxon>Bacillaceae</taxon>
        <taxon>Salirhabdus</taxon>
    </lineage>
</organism>
<keyword evidence="1" id="KW-0472">Membrane</keyword>
<evidence type="ECO:0000313" key="2">
    <source>
        <dbReference type="EMBL" id="MBB6454245.1"/>
    </source>
</evidence>